<evidence type="ECO:0000313" key="3">
    <source>
        <dbReference type="Proteomes" id="UP000298030"/>
    </source>
</evidence>
<organism evidence="2 3">
    <name type="scientific">Coprinellus micaceus</name>
    <name type="common">Glistening ink-cap mushroom</name>
    <name type="synonym">Coprinus micaceus</name>
    <dbReference type="NCBI Taxonomy" id="71717"/>
    <lineage>
        <taxon>Eukaryota</taxon>
        <taxon>Fungi</taxon>
        <taxon>Dikarya</taxon>
        <taxon>Basidiomycota</taxon>
        <taxon>Agaricomycotina</taxon>
        <taxon>Agaricomycetes</taxon>
        <taxon>Agaricomycetidae</taxon>
        <taxon>Agaricales</taxon>
        <taxon>Agaricineae</taxon>
        <taxon>Psathyrellaceae</taxon>
        <taxon>Coprinellus</taxon>
    </lineage>
</organism>
<dbReference type="Proteomes" id="UP000298030">
    <property type="component" value="Unassembled WGS sequence"/>
</dbReference>
<keyword evidence="3" id="KW-1185">Reference proteome</keyword>
<sequence>MHHYPTIPNTKQSEVALVTSSQSQAAPSHRRKYGETPNINTEERKGPGEEGGMMIWNGARISLGFG</sequence>
<evidence type="ECO:0000313" key="2">
    <source>
        <dbReference type="EMBL" id="TEB29975.1"/>
    </source>
</evidence>
<name>A0A4Y7T753_COPMI</name>
<gene>
    <name evidence="2" type="ORF">FA13DRAFT_1734318</name>
</gene>
<comment type="caution">
    <text evidence="2">The sequence shown here is derived from an EMBL/GenBank/DDBJ whole genome shotgun (WGS) entry which is preliminary data.</text>
</comment>
<protein>
    <submittedName>
        <fullName evidence="2">Uncharacterized protein</fullName>
    </submittedName>
</protein>
<dbReference type="EMBL" id="QPFP01000025">
    <property type="protein sequence ID" value="TEB29975.1"/>
    <property type="molecule type" value="Genomic_DNA"/>
</dbReference>
<feature type="compositionally biased region" description="Polar residues" evidence="1">
    <location>
        <begin position="7"/>
        <end position="26"/>
    </location>
</feature>
<reference evidence="2 3" key="1">
    <citation type="journal article" date="2019" name="Nat. Ecol. Evol.">
        <title>Megaphylogeny resolves global patterns of mushroom evolution.</title>
        <authorList>
            <person name="Varga T."/>
            <person name="Krizsan K."/>
            <person name="Foldi C."/>
            <person name="Dima B."/>
            <person name="Sanchez-Garcia M."/>
            <person name="Sanchez-Ramirez S."/>
            <person name="Szollosi G.J."/>
            <person name="Szarkandi J.G."/>
            <person name="Papp V."/>
            <person name="Albert L."/>
            <person name="Andreopoulos W."/>
            <person name="Angelini C."/>
            <person name="Antonin V."/>
            <person name="Barry K.W."/>
            <person name="Bougher N.L."/>
            <person name="Buchanan P."/>
            <person name="Buyck B."/>
            <person name="Bense V."/>
            <person name="Catcheside P."/>
            <person name="Chovatia M."/>
            <person name="Cooper J."/>
            <person name="Damon W."/>
            <person name="Desjardin D."/>
            <person name="Finy P."/>
            <person name="Geml J."/>
            <person name="Haridas S."/>
            <person name="Hughes K."/>
            <person name="Justo A."/>
            <person name="Karasinski D."/>
            <person name="Kautmanova I."/>
            <person name="Kiss B."/>
            <person name="Kocsube S."/>
            <person name="Kotiranta H."/>
            <person name="LaButti K.M."/>
            <person name="Lechner B.E."/>
            <person name="Liimatainen K."/>
            <person name="Lipzen A."/>
            <person name="Lukacs Z."/>
            <person name="Mihaltcheva S."/>
            <person name="Morgado L.N."/>
            <person name="Niskanen T."/>
            <person name="Noordeloos M.E."/>
            <person name="Ohm R.A."/>
            <person name="Ortiz-Santana B."/>
            <person name="Ovrebo C."/>
            <person name="Racz N."/>
            <person name="Riley R."/>
            <person name="Savchenko A."/>
            <person name="Shiryaev A."/>
            <person name="Soop K."/>
            <person name="Spirin V."/>
            <person name="Szebenyi C."/>
            <person name="Tomsovsky M."/>
            <person name="Tulloss R.E."/>
            <person name="Uehling J."/>
            <person name="Grigoriev I.V."/>
            <person name="Vagvolgyi C."/>
            <person name="Papp T."/>
            <person name="Martin F.M."/>
            <person name="Miettinen O."/>
            <person name="Hibbett D.S."/>
            <person name="Nagy L.G."/>
        </authorList>
    </citation>
    <scope>NUCLEOTIDE SEQUENCE [LARGE SCALE GENOMIC DNA]</scope>
    <source>
        <strain evidence="2 3">FP101781</strain>
    </source>
</reference>
<accession>A0A4Y7T753</accession>
<proteinExistence type="predicted"/>
<evidence type="ECO:0000256" key="1">
    <source>
        <dbReference type="SAM" id="MobiDB-lite"/>
    </source>
</evidence>
<dbReference type="AlphaFoldDB" id="A0A4Y7T753"/>
<feature type="region of interest" description="Disordered" evidence="1">
    <location>
        <begin position="1"/>
        <end position="53"/>
    </location>
</feature>